<dbReference type="InParanoid" id="A0A165QLI7"/>
<dbReference type="InterPro" id="IPR007224">
    <property type="entry name" value="TIF_Rrn11"/>
</dbReference>
<dbReference type="AlphaFoldDB" id="A0A165QLI7"/>
<dbReference type="Proteomes" id="UP000077266">
    <property type="component" value="Unassembled WGS sequence"/>
</dbReference>
<dbReference type="GO" id="GO:0001164">
    <property type="term" value="F:RNA polymerase I core promoter sequence-specific DNA binding"/>
    <property type="evidence" value="ECO:0007669"/>
    <property type="project" value="InterPro"/>
</dbReference>
<reference evidence="1 2" key="1">
    <citation type="journal article" date="2016" name="Mol. Biol. Evol.">
        <title>Comparative Genomics of Early-Diverging Mushroom-Forming Fungi Provides Insights into the Origins of Lignocellulose Decay Capabilities.</title>
        <authorList>
            <person name="Nagy L.G."/>
            <person name="Riley R."/>
            <person name="Tritt A."/>
            <person name="Adam C."/>
            <person name="Daum C."/>
            <person name="Floudas D."/>
            <person name="Sun H."/>
            <person name="Yadav J.S."/>
            <person name="Pangilinan J."/>
            <person name="Larsson K.H."/>
            <person name="Matsuura K."/>
            <person name="Barry K."/>
            <person name="Labutti K."/>
            <person name="Kuo R."/>
            <person name="Ohm R.A."/>
            <person name="Bhattacharya S.S."/>
            <person name="Shirouzu T."/>
            <person name="Yoshinaga Y."/>
            <person name="Martin F.M."/>
            <person name="Grigoriev I.V."/>
            <person name="Hibbett D.S."/>
        </authorList>
    </citation>
    <scope>NUCLEOTIDE SEQUENCE [LARGE SCALE GENOMIC DNA]</scope>
    <source>
        <strain evidence="1 2">HHB12029</strain>
    </source>
</reference>
<dbReference type="EMBL" id="KV425882">
    <property type="protein sequence ID" value="KZW03786.1"/>
    <property type="molecule type" value="Genomic_DNA"/>
</dbReference>
<keyword evidence="2" id="KW-1185">Reference proteome</keyword>
<accession>A0A165QLI7</accession>
<dbReference type="STRING" id="1314781.A0A165QLI7"/>
<name>A0A165QLI7_EXIGL</name>
<dbReference type="FunCoup" id="A0A165QLI7">
    <property type="interactions" value="46"/>
</dbReference>
<proteinExistence type="predicted"/>
<dbReference type="OrthoDB" id="2159786at2759"/>
<evidence type="ECO:0000313" key="1">
    <source>
        <dbReference type="EMBL" id="KZW03786.1"/>
    </source>
</evidence>
<dbReference type="GO" id="GO:0001181">
    <property type="term" value="F:RNA polymerase I general transcription initiation factor activity"/>
    <property type="evidence" value="ECO:0007669"/>
    <property type="project" value="InterPro"/>
</dbReference>
<dbReference type="Pfam" id="PF04090">
    <property type="entry name" value="Rrn11"/>
    <property type="match status" value="1"/>
</dbReference>
<evidence type="ECO:0000313" key="2">
    <source>
        <dbReference type="Proteomes" id="UP000077266"/>
    </source>
</evidence>
<gene>
    <name evidence="1" type="ORF">EXIGLDRAFT_715836</name>
</gene>
<sequence length="135" mass="15968">MPPTFTFATDHAPAKADTARKVHIRRLYDLLELSVQRADWESARRAWSILCRCKDVEWKHLWRLGLLMISEDRGPYAPLDYLRAMMFQHPEQKQVILREVIHVMITQEDYRGALAELELLVFPHLFLVFASSYNR</sequence>
<organism evidence="1 2">
    <name type="scientific">Exidia glandulosa HHB12029</name>
    <dbReference type="NCBI Taxonomy" id="1314781"/>
    <lineage>
        <taxon>Eukaryota</taxon>
        <taxon>Fungi</taxon>
        <taxon>Dikarya</taxon>
        <taxon>Basidiomycota</taxon>
        <taxon>Agaricomycotina</taxon>
        <taxon>Agaricomycetes</taxon>
        <taxon>Auriculariales</taxon>
        <taxon>Exidiaceae</taxon>
        <taxon>Exidia</taxon>
    </lineage>
</organism>
<protein>
    <submittedName>
        <fullName evidence="1">Uncharacterized protein</fullName>
    </submittedName>
</protein>